<sequence length="226" mass="23255">MSAENATAATFDLSFTKLSGLTGGNPQGTAVYRAELSNIGFENINSILIGDSNIGTGGESGKFSGFDLDAIKLSRTLVSSAASVNGITGLNLFDFSSTGTVFTPGTQRPTTNPALSGNFFGTTGDSIDNSIATLQNFDGNSVTNDNAFGYASLGDGGKAGFNLTSPVSTKGSLYLYIGEVGDNGEVATAQITVSDEPLRIPEPTTLAALSLMGIYFTVRSNRAKAQ</sequence>
<organism evidence="1 2">
    <name type="scientific">Dendronalium phyllosphericum CENA369</name>
    <dbReference type="NCBI Taxonomy" id="1725256"/>
    <lineage>
        <taxon>Bacteria</taxon>
        <taxon>Bacillati</taxon>
        <taxon>Cyanobacteriota</taxon>
        <taxon>Cyanophyceae</taxon>
        <taxon>Nostocales</taxon>
        <taxon>Nostocaceae</taxon>
        <taxon>Dendronalium</taxon>
        <taxon>Dendronalium phyllosphericum</taxon>
    </lineage>
</organism>
<protein>
    <submittedName>
        <fullName evidence="1">PEP-CTERM sorting domain-containing protein</fullName>
    </submittedName>
</protein>
<evidence type="ECO:0000313" key="1">
    <source>
        <dbReference type="EMBL" id="MBH8571811.1"/>
    </source>
</evidence>
<proteinExistence type="predicted"/>
<comment type="caution">
    <text evidence="1">The sequence shown here is derived from an EMBL/GenBank/DDBJ whole genome shotgun (WGS) entry which is preliminary data.</text>
</comment>
<accession>A0A8J7LCC7</accession>
<name>A0A8J7LCC7_9NOST</name>
<dbReference type="AlphaFoldDB" id="A0A8J7LCC7"/>
<dbReference type="EMBL" id="JAECZA010000004">
    <property type="protein sequence ID" value="MBH8571811.1"/>
    <property type="molecule type" value="Genomic_DNA"/>
</dbReference>
<gene>
    <name evidence="1" type="ORF">I8752_01955</name>
</gene>
<evidence type="ECO:0000313" key="2">
    <source>
        <dbReference type="Proteomes" id="UP000662314"/>
    </source>
</evidence>
<dbReference type="Proteomes" id="UP000662314">
    <property type="component" value="Unassembled WGS sequence"/>
</dbReference>
<reference evidence="1 2" key="1">
    <citation type="journal article" date="2021" name="Int. J. Syst. Evol. Microbiol.">
        <title>Amazonocrinis nigriterrae gen. nov., sp. nov., Atlanticothrix silvestris gen. nov., sp. nov. and Dendronalium phyllosphericum gen. nov., sp. nov., nostocacean cyanobacteria from Brazilian environments.</title>
        <authorList>
            <person name="Alvarenga D.O."/>
            <person name="Andreote A.P.D."/>
            <person name="Branco L.H.Z."/>
            <person name="Delbaje E."/>
            <person name="Cruz R.B."/>
            <person name="Varani A.M."/>
            <person name="Fiore M.F."/>
        </authorList>
    </citation>
    <scope>NUCLEOTIDE SEQUENCE [LARGE SCALE GENOMIC DNA]</scope>
    <source>
        <strain evidence="1 2">CENA369</strain>
    </source>
</reference>
<keyword evidence="2" id="KW-1185">Reference proteome</keyword>
<dbReference type="RefSeq" id="WP_214430646.1">
    <property type="nucleotide sequence ID" value="NZ_CAWPUQ010000219.1"/>
</dbReference>